<proteinExistence type="predicted"/>
<reference evidence="1 2" key="1">
    <citation type="journal article" date="2012" name="Proc. Natl. Acad. Sci. U.S.A.">
        <title>Antigenic diversity is generated by distinct evolutionary mechanisms in African trypanosome species.</title>
        <authorList>
            <person name="Jackson A.P."/>
            <person name="Berry A."/>
            <person name="Aslett M."/>
            <person name="Allison H.C."/>
            <person name="Burton P."/>
            <person name="Vavrova-Anderson J."/>
            <person name="Brown R."/>
            <person name="Browne H."/>
            <person name="Corton N."/>
            <person name="Hauser H."/>
            <person name="Gamble J."/>
            <person name="Gilderthorp R."/>
            <person name="Marcello L."/>
            <person name="McQuillan J."/>
            <person name="Otto T.D."/>
            <person name="Quail M.A."/>
            <person name="Sanders M.J."/>
            <person name="van Tonder A."/>
            <person name="Ginger M.L."/>
            <person name="Field M.C."/>
            <person name="Barry J.D."/>
            <person name="Hertz-Fowler C."/>
            <person name="Berriman M."/>
        </authorList>
    </citation>
    <scope>NUCLEOTIDE SEQUENCE</scope>
    <source>
        <strain evidence="1 2">Y486</strain>
    </source>
</reference>
<accession>F9WP22</accession>
<dbReference type="EMBL" id="CAEX01003116">
    <property type="protein sequence ID" value="CCD19296.1"/>
    <property type="molecule type" value="Genomic_DNA"/>
</dbReference>
<name>F9WP22_TRYVY</name>
<feature type="non-terminal residue" evidence="1">
    <location>
        <position position="121"/>
    </location>
</feature>
<dbReference type="Proteomes" id="UP000009027">
    <property type="component" value="Unassembled WGS sequence"/>
</dbReference>
<gene>
    <name evidence="1" type="ORF">TvY486_0019860</name>
</gene>
<organism evidence="1 2">
    <name type="scientific">Trypanosoma vivax (strain Y486)</name>
    <dbReference type="NCBI Taxonomy" id="1055687"/>
    <lineage>
        <taxon>Eukaryota</taxon>
        <taxon>Discoba</taxon>
        <taxon>Euglenozoa</taxon>
        <taxon>Kinetoplastea</taxon>
        <taxon>Metakinetoplastina</taxon>
        <taxon>Trypanosomatida</taxon>
        <taxon>Trypanosomatidae</taxon>
        <taxon>Trypanosoma</taxon>
        <taxon>Duttonella</taxon>
    </lineage>
</organism>
<dbReference type="AlphaFoldDB" id="F9WP22"/>
<protein>
    <submittedName>
        <fullName evidence="1">Uncharacterized protein</fullName>
    </submittedName>
</protein>
<feature type="non-terminal residue" evidence="1">
    <location>
        <position position="1"/>
    </location>
</feature>
<sequence>SVPSFPLSGLSCRRVALRQALPASVPLQMRLCHAVPLLFAPVPFPACLWWTLCVPPIAFRLLTPPCLAASACCQFRAGCPASLRLASLCCSHFVPGLSVPVRLCCPDLCCSPPVVLCVAPI</sequence>
<evidence type="ECO:0000313" key="2">
    <source>
        <dbReference type="Proteomes" id="UP000009027"/>
    </source>
</evidence>
<evidence type="ECO:0000313" key="1">
    <source>
        <dbReference type="EMBL" id="CCD19296.1"/>
    </source>
</evidence>
<keyword evidence="2" id="KW-1185">Reference proteome</keyword>